<dbReference type="CDD" id="cd06899">
    <property type="entry name" value="lectin_legume_LecRK_Arcelin_ConA"/>
    <property type="match status" value="1"/>
</dbReference>
<dbReference type="Proteomes" id="UP000187203">
    <property type="component" value="Unassembled WGS sequence"/>
</dbReference>
<keyword evidence="4" id="KW-1133">Transmembrane helix</keyword>
<comment type="similarity">
    <text evidence="1">Belongs to the leguminous lectin family.</text>
</comment>
<dbReference type="InterPro" id="IPR013320">
    <property type="entry name" value="ConA-like_dom_sf"/>
</dbReference>
<dbReference type="OrthoDB" id="1856421at2759"/>
<evidence type="ECO:0000256" key="4">
    <source>
        <dbReference type="SAM" id="Phobius"/>
    </source>
</evidence>
<dbReference type="GO" id="GO:0030246">
    <property type="term" value="F:carbohydrate binding"/>
    <property type="evidence" value="ECO:0007669"/>
    <property type="project" value="UniProtKB-KW"/>
</dbReference>
<dbReference type="PROSITE" id="PS00307">
    <property type="entry name" value="LECTIN_LEGUME_BETA"/>
    <property type="match status" value="1"/>
</dbReference>
<proteinExistence type="inferred from homology"/>
<dbReference type="EMBL" id="AWUE01013700">
    <property type="protein sequence ID" value="OMP06175.1"/>
    <property type="molecule type" value="Genomic_DNA"/>
</dbReference>
<sequence length="414" mass="45521">MQLSCQFLYWVVLFSLFPSLYSLPLLPTNNISLYGNALFRNNGISLTQETTCLPSSSLADIGRAFYVFPIRFLDLKTGAASSFSSHFSFSIIPNPLCPFGDGIVFLITSNADSFSFSNGYMGLPNPQGQDSFLAVEFDTSFNPSLGDINGNHIAVDVNSVVSLASIDVLSKGFDLKSGRRIRVWIEYRDSAKLIQIWVSYSLTKPPSPILVAQIDLSKDFQEFMHVGFSASNGPGSAMHMVDQWRFKTFTAYQPSMNPMDAIEQGYCFMCSPDPDPKDLFNSIPDQTHKTSHKLKLKLKLGTMGVALVCLVISVVIVTAILAVVCYFIIMRKKRRVGRRRKRSQTGLFQMNNVPTRLSLAEIKSATLGFHRSRIVGEGASAVVYKGSLPCGEAVAVKSTSTWFSSKGGAVRGLS</sequence>
<dbReference type="Gene3D" id="3.30.200.20">
    <property type="entry name" value="Phosphorylase Kinase, domain 1"/>
    <property type="match status" value="1"/>
</dbReference>
<evidence type="ECO:0000256" key="1">
    <source>
        <dbReference type="ARBA" id="ARBA00007606"/>
    </source>
</evidence>
<dbReference type="SUPFAM" id="SSF56112">
    <property type="entry name" value="Protein kinase-like (PK-like)"/>
    <property type="match status" value="1"/>
</dbReference>
<evidence type="ECO:0000256" key="3">
    <source>
        <dbReference type="PROSITE-ProRule" id="PRU10141"/>
    </source>
</evidence>
<dbReference type="InterPro" id="IPR019825">
    <property type="entry name" value="Lectin_legB_Mn/Ca_BS"/>
</dbReference>
<feature type="transmembrane region" description="Helical" evidence="4">
    <location>
        <begin position="7"/>
        <end position="26"/>
    </location>
</feature>
<dbReference type="SUPFAM" id="SSF49899">
    <property type="entry name" value="Concanavalin A-like lectins/glucanases"/>
    <property type="match status" value="1"/>
</dbReference>
<comment type="caution">
    <text evidence="6">The sequence shown here is derived from an EMBL/GenBank/DDBJ whole genome shotgun (WGS) entry which is preliminary data.</text>
</comment>
<keyword evidence="7" id="KW-1185">Reference proteome</keyword>
<dbReference type="AlphaFoldDB" id="A0A1R3KGG8"/>
<gene>
    <name evidence="6" type="ORF">COLO4_08291</name>
</gene>
<dbReference type="STRING" id="93759.A0A1R3KGG8"/>
<evidence type="ECO:0000256" key="2">
    <source>
        <dbReference type="ARBA" id="ARBA00022734"/>
    </source>
</evidence>
<evidence type="ECO:0000313" key="7">
    <source>
        <dbReference type="Proteomes" id="UP000187203"/>
    </source>
</evidence>
<dbReference type="PANTHER" id="PTHR32401:SF48">
    <property type="entry name" value="LEGUME LECTIN DOMAIN-CONTAINING PROTEIN"/>
    <property type="match status" value="1"/>
</dbReference>
<keyword evidence="3" id="KW-0067">ATP-binding</keyword>
<keyword evidence="3" id="KW-0547">Nucleotide-binding</keyword>
<dbReference type="InterPro" id="IPR017441">
    <property type="entry name" value="Protein_kinase_ATP_BS"/>
</dbReference>
<dbReference type="Gene3D" id="2.60.120.200">
    <property type="match status" value="1"/>
</dbReference>
<reference evidence="7" key="1">
    <citation type="submission" date="2013-09" db="EMBL/GenBank/DDBJ databases">
        <title>Corchorus olitorius genome sequencing.</title>
        <authorList>
            <person name="Alam M."/>
            <person name="Haque M.S."/>
            <person name="Islam M.S."/>
            <person name="Emdad E.M."/>
            <person name="Islam M.M."/>
            <person name="Ahmed B."/>
            <person name="Halim A."/>
            <person name="Hossen Q.M.M."/>
            <person name="Hossain M.Z."/>
            <person name="Ahmed R."/>
            <person name="Khan M.M."/>
            <person name="Islam R."/>
            <person name="Rashid M.M."/>
            <person name="Khan S.A."/>
            <person name="Rahman M.S."/>
            <person name="Alam M."/>
            <person name="Yahiya A.S."/>
            <person name="Khan M.S."/>
            <person name="Azam M.S."/>
            <person name="Haque T."/>
            <person name="Lashkar M.Z.H."/>
            <person name="Akhand A.I."/>
            <person name="Morshed G."/>
            <person name="Roy S."/>
            <person name="Uddin K.S."/>
            <person name="Rabeya T."/>
            <person name="Hossain A.S."/>
            <person name="Chowdhury A."/>
            <person name="Snigdha A.R."/>
            <person name="Mortoza M.S."/>
            <person name="Matin S.A."/>
            <person name="Hoque S.M.E."/>
            <person name="Islam M.K."/>
            <person name="Roy D.K."/>
            <person name="Haider R."/>
            <person name="Moosa M.M."/>
            <person name="Elias S.M."/>
            <person name="Hasan A.M."/>
            <person name="Jahan S."/>
            <person name="Shafiuddin M."/>
            <person name="Mahmood N."/>
            <person name="Shommy N.S."/>
        </authorList>
    </citation>
    <scope>NUCLEOTIDE SEQUENCE [LARGE SCALE GENOMIC DNA]</scope>
    <source>
        <strain evidence="7">cv. O-4</strain>
    </source>
</reference>
<keyword evidence="4" id="KW-0812">Transmembrane</keyword>
<keyword evidence="4" id="KW-0472">Membrane</keyword>
<keyword evidence="2" id="KW-0430">Lectin</keyword>
<accession>A0A1R3KGG8</accession>
<dbReference type="Pfam" id="PF00139">
    <property type="entry name" value="Lectin_legB"/>
    <property type="match status" value="1"/>
</dbReference>
<evidence type="ECO:0000259" key="5">
    <source>
        <dbReference type="Pfam" id="PF00139"/>
    </source>
</evidence>
<evidence type="ECO:0000313" key="6">
    <source>
        <dbReference type="EMBL" id="OMP06175.1"/>
    </source>
</evidence>
<protein>
    <recommendedName>
        <fullName evidence="5">Legume lectin domain-containing protein</fullName>
    </recommendedName>
</protein>
<feature type="domain" description="Legume lectin" evidence="5">
    <location>
        <begin position="28"/>
        <end position="251"/>
    </location>
</feature>
<feature type="binding site" evidence="3">
    <location>
        <position position="397"/>
    </location>
    <ligand>
        <name>ATP</name>
        <dbReference type="ChEBI" id="CHEBI:30616"/>
    </ligand>
</feature>
<dbReference type="GO" id="GO:0005524">
    <property type="term" value="F:ATP binding"/>
    <property type="evidence" value="ECO:0007669"/>
    <property type="project" value="UniProtKB-UniRule"/>
</dbReference>
<dbReference type="InterPro" id="IPR011009">
    <property type="entry name" value="Kinase-like_dom_sf"/>
</dbReference>
<dbReference type="PROSITE" id="PS00107">
    <property type="entry name" value="PROTEIN_KINASE_ATP"/>
    <property type="match status" value="1"/>
</dbReference>
<dbReference type="InterPro" id="IPR001220">
    <property type="entry name" value="Legume_lectin_dom"/>
</dbReference>
<dbReference type="PANTHER" id="PTHR32401">
    <property type="entry name" value="CONCANAVALIN A-LIKE LECTIN FAMILY PROTEIN"/>
    <property type="match status" value="1"/>
</dbReference>
<name>A0A1R3KGG8_9ROSI</name>
<feature type="transmembrane region" description="Helical" evidence="4">
    <location>
        <begin position="303"/>
        <end position="329"/>
    </location>
</feature>
<dbReference type="InterPro" id="IPR050258">
    <property type="entry name" value="Leguminous_Lectin"/>
</dbReference>
<organism evidence="6 7">
    <name type="scientific">Corchorus olitorius</name>
    <dbReference type="NCBI Taxonomy" id="93759"/>
    <lineage>
        <taxon>Eukaryota</taxon>
        <taxon>Viridiplantae</taxon>
        <taxon>Streptophyta</taxon>
        <taxon>Embryophyta</taxon>
        <taxon>Tracheophyta</taxon>
        <taxon>Spermatophyta</taxon>
        <taxon>Magnoliopsida</taxon>
        <taxon>eudicotyledons</taxon>
        <taxon>Gunneridae</taxon>
        <taxon>Pentapetalae</taxon>
        <taxon>rosids</taxon>
        <taxon>malvids</taxon>
        <taxon>Malvales</taxon>
        <taxon>Malvaceae</taxon>
        <taxon>Grewioideae</taxon>
        <taxon>Apeibeae</taxon>
        <taxon>Corchorus</taxon>
    </lineage>
</organism>